<evidence type="ECO:0000256" key="2">
    <source>
        <dbReference type="ARBA" id="ARBA00022475"/>
    </source>
</evidence>
<evidence type="ECO:0000256" key="6">
    <source>
        <dbReference type="RuleBase" id="RU004057"/>
    </source>
</evidence>
<feature type="transmembrane region" description="Helical" evidence="7">
    <location>
        <begin position="33"/>
        <end position="55"/>
    </location>
</feature>
<reference evidence="9 10" key="1">
    <citation type="submission" date="2023-12" db="EMBL/GenBank/DDBJ databases">
        <title>the genome sequence of Hyalangium sp. s54d21.</title>
        <authorList>
            <person name="Zhang X."/>
        </authorList>
    </citation>
    <scope>NUCLEOTIDE SEQUENCE [LARGE SCALE GENOMIC DNA]</scope>
    <source>
        <strain evidence="10">s54d21</strain>
    </source>
</reference>
<evidence type="ECO:0000313" key="10">
    <source>
        <dbReference type="Proteomes" id="UP001291309"/>
    </source>
</evidence>
<evidence type="ECO:0000313" key="9">
    <source>
        <dbReference type="EMBL" id="MDY7226585.1"/>
    </source>
</evidence>
<comment type="similarity">
    <text evidence="6">Belongs to the exbB/tolQ family.</text>
</comment>
<dbReference type="Pfam" id="PF01618">
    <property type="entry name" value="MotA_ExbB"/>
    <property type="match status" value="1"/>
</dbReference>
<feature type="transmembrane region" description="Helical" evidence="7">
    <location>
        <begin position="149"/>
        <end position="170"/>
    </location>
</feature>
<keyword evidence="2" id="KW-1003">Cell membrane</keyword>
<dbReference type="InterPro" id="IPR002898">
    <property type="entry name" value="MotA_ExbB_proton_chnl"/>
</dbReference>
<dbReference type="PANTHER" id="PTHR30433">
    <property type="entry name" value="CHEMOTAXIS PROTEIN MOTA"/>
    <property type="match status" value="1"/>
</dbReference>
<organism evidence="9 10">
    <name type="scientific">Hyalangium rubrum</name>
    <dbReference type="NCBI Taxonomy" id="3103134"/>
    <lineage>
        <taxon>Bacteria</taxon>
        <taxon>Pseudomonadati</taxon>
        <taxon>Myxococcota</taxon>
        <taxon>Myxococcia</taxon>
        <taxon>Myxococcales</taxon>
        <taxon>Cystobacterineae</taxon>
        <taxon>Archangiaceae</taxon>
        <taxon>Hyalangium</taxon>
    </lineage>
</organism>
<feature type="transmembrane region" description="Helical" evidence="7">
    <location>
        <begin position="182"/>
        <end position="209"/>
    </location>
</feature>
<evidence type="ECO:0000256" key="5">
    <source>
        <dbReference type="ARBA" id="ARBA00023136"/>
    </source>
</evidence>
<dbReference type="PANTHER" id="PTHR30433:SF2">
    <property type="entry name" value="MOTILITY PROTEIN A"/>
    <property type="match status" value="1"/>
</dbReference>
<keyword evidence="10" id="KW-1185">Reference proteome</keyword>
<keyword evidence="4 7" id="KW-1133">Transmembrane helix</keyword>
<keyword evidence="5 7" id="KW-0472">Membrane</keyword>
<keyword evidence="6" id="KW-0653">Protein transport</keyword>
<proteinExistence type="inferred from homology"/>
<accession>A0ABU5H3C4</accession>
<keyword evidence="6" id="KW-0813">Transport</keyword>
<dbReference type="EMBL" id="JAXIVS010000003">
    <property type="protein sequence ID" value="MDY7226585.1"/>
    <property type="molecule type" value="Genomic_DNA"/>
</dbReference>
<evidence type="ECO:0000259" key="8">
    <source>
        <dbReference type="Pfam" id="PF01618"/>
    </source>
</evidence>
<feature type="domain" description="MotA/TolQ/ExbB proton channel" evidence="8">
    <location>
        <begin position="119"/>
        <end position="215"/>
    </location>
</feature>
<dbReference type="InterPro" id="IPR047055">
    <property type="entry name" value="MotA-like"/>
</dbReference>
<dbReference type="Proteomes" id="UP001291309">
    <property type="component" value="Unassembled WGS sequence"/>
</dbReference>
<evidence type="ECO:0000256" key="7">
    <source>
        <dbReference type="SAM" id="Phobius"/>
    </source>
</evidence>
<dbReference type="RefSeq" id="WP_321545316.1">
    <property type="nucleotide sequence ID" value="NZ_JAXIVS010000003.1"/>
</dbReference>
<comment type="subcellular location">
    <subcellularLocation>
        <location evidence="1">Cell membrane</location>
        <topology evidence="1">Multi-pass membrane protein</topology>
    </subcellularLocation>
    <subcellularLocation>
        <location evidence="6">Membrane</location>
        <topology evidence="6">Multi-pass membrane protein</topology>
    </subcellularLocation>
</comment>
<sequence length="245" mass="26526">MQIIGLVLLGFIVWFGFKDRSDAQVISAFDAHALVMVLVGSCAAVLVSSSSTTALRTVLCLREIIPGLKSFGRLTSAMEKEREQFCALWREGKRGQALALAEKSRFEAIRQLVDLILNRAPEAASAKEFLELRHEEITRWQPAISNWEMLSKLGPAFGMVGTITGMIQLFRNMSADNLNIGAAMSLALLATLYGVAFGAGVAGPIGHFLNGLLDERLGFLDRCEKSANELIARGASAPRAESRAG</sequence>
<keyword evidence="3 7" id="KW-0812">Transmembrane</keyword>
<name>A0ABU5H3C4_9BACT</name>
<evidence type="ECO:0000256" key="3">
    <source>
        <dbReference type="ARBA" id="ARBA00022692"/>
    </source>
</evidence>
<protein>
    <submittedName>
        <fullName evidence="9">MotA/TolQ/ExbB proton channel family protein</fullName>
    </submittedName>
</protein>
<evidence type="ECO:0000256" key="1">
    <source>
        <dbReference type="ARBA" id="ARBA00004651"/>
    </source>
</evidence>
<evidence type="ECO:0000256" key="4">
    <source>
        <dbReference type="ARBA" id="ARBA00022989"/>
    </source>
</evidence>
<gene>
    <name evidence="9" type="ORF">SYV04_09315</name>
</gene>
<comment type="caution">
    <text evidence="9">The sequence shown here is derived from an EMBL/GenBank/DDBJ whole genome shotgun (WGS) entry which is preliminary data.</text>
</comment>